<dbReference type="EMBL" id="BAAAZD010000001">
    <property type="protein sequence ID" value="GAA4000852.1"/>
    <property type="molecule type" value="Genomic_DNA"/>
</dbReference>
<accession>A0ABP7RQT0</accession>
<dbReference type="Proteomes" id="UP001501310">
    <property type="component" value="Unassembled WGS sequence"/>
</dbReference>
<feature type="compositionally biased region" description="Low complexity" evidence="1">
    <location>
        <begin position="141"/>
        <end position="154"/>
    </location>
</feature>
<feature type="region of interest" description="Disordered" evidence="1">
    <location>
        <begin position="77"/>
        <end position="121"/>
    </location>
</feature>
<feature type="compositionally biased region" description="Pro residues" evidence="1">
    <location>
        <begin position="95"/>
        <end position="120"/>
    </location>
</feature>
<evidence type="ECO:0000313" key="3">
    <source>
        <dbReference type="EMBL" id="GAA4000852.1"/>
    </source>
</evidence>
<keyword evidence="2" id="KW-0472">Membrane</keyword>
<keyword evidence="2" id="KW-0812">Transmembrane</keyword>
<reference evidence="4" key="1">
    <citation type="journal article" date="2019" name="Int. J. Syst. Evol. Microbiol.">
        <title>The Global Catalogue of Microorganisms (GCM) 10K type strain sequencing project: providing services to taxonomists for standard genome sequencing and annotation.</title>
        <authorList>
            <consortium name="The Broad Institute Genomics Platform"/>
            <consortium name="The Broad Institute Genome Sequencing Center for Infectious Disease"/>
            <person name="Wu L."/>
            <person name="Ma J."/>
        </authorList>
    </citation>
    <scope>NUCLEOTIDE SEQUENCE [LARGE SCALE GENOMIC DNA]</scope>
    <source>
        <strain evidence="4">JCM 16603</strain>
    </source>
</reference>
<keyword evidence="4" id="KW-1185">Reference proteome</keyword>
<feature type="region of interest" description="Disordered" evidence="1">
    <location>
        <begin position="141"/>
        <end position="167"/>
    </location>
</feature>
<keyword evidence="2" id="KW-1133">Transmembrane helix</keyword>
<protein>
    <recommendedName>
        <fullName evidence="5">Energy transducer TonB</fullName>
    </recommendedName>
</protein>
<proteinExistence type="predicted"/>
<organism evidence="3 4">
    <name type="scientific">Sphingomonas humi</name>
    <dbReference type="NCBI Taxonomy" id="335630"/>
    <lineage>
        <taxon>Bacteria</taxon>
        <taxon>Pseudomonadati</taxon>
        <taxon>Pseudomonadota</taxon>
        <taxon>Alphaproteobacteria</taxon>
        <taxon>Sphingomonadales</taxon>
        <taxon>Sphingomonadaceae</taxon>
        <taxon>Sphingomonas</taxon>
    </lineage>
</organism>
<sequence>MGVMQPLSHYAEDVPVRAKQRRPRRQRLIGLGAAILLELLVVLALLTLGSGRMADMAKVGEPLKTFDLAAPRPEPVVPVKKPETKVTAKTAAVTPPRPIDTPQVPAPAAPSVQPPTPQPAPLVQLSRDELAAADLRSLPSVPRPVARAGPAAPSTEADTPLVDGTGPNGEKLYAAAWQREPSDGEMRGYLSTAQPGWALIACRTVADFRVDDCVSLGENPRGSQLARAVLAASWQFRVLPPRVGGRYQVGEWVRIRFTYGVRQRAAWEK</sequence>
<evidence type="ECO:0000256" key="1">
    <source>
        <dbReference type="SAM" id="MobiDB-lite"/>
    </source>
</evidence>
<evidence type="ECO:0000313" key="4">
    <source>
        <dbReference type="Proteomes" id="UP001501310"/>
    </source>
</evidence>
<comment type="caution">
    <text evidence="3">The sequence shown here is derived from an EMBL/GenBank/DDBJ whole genome shotgun (WGS) entry which is preliminary data.</text>
</comment>
<name>A0ABP7RQT0_9SPHN</name>
<feature type="transmembrane region" description="Helical" evidence="2">
    <location>
        <begin position="28"/>
        <end position="48"/>
    </location>
</feature>
<gene>
    <name evidence="3" type="ORF">GCM10022211_09300</name>
</gene>
<evidence type="ECO:0008006" key="5">
    <source>
        <dbReference type="Google" id="ProtNLM"/>
    </source>
</evidence>
<evidence type="ECO:0000256" key="2">
    <source>
        <dbReference type="SAM" id="Phobius"/>
    </source>
</evidence>